<proteinExistence type="predicted"/>
<organism evidence="2 3">
    <name type="scientific">Flavobacterium psychrotolerans</name>
    <dbReference type="NCBI Taxonomy" id="2169410"/>
    <lineage>
        <taxon>Bacteria</taxon>
        <taxon>Pseudomonadati</taxon>
        <taxon>Bacteroidota</taxon>
        <taxon>Flavobacteriia</taxon>
        <taxon>Flavobacteriales</taxon>
        <taxon>Flavobacteriaceae</taxon>
        <taxon>Flavobacterium</taxon>
    </lineage>
</organism>
<feature type="transmembrane region" description="Helical" evidence="1">
    <location>
        <begin position="46"/>
        <end position="70"/>
    </location>
</feature>
<keyword evidence="1" id="KW-0472">Membrane</keyword>
<feature type="transmembrane region" description="Helical" evidence="1">
    <location>
        <begin position="12"/>
        <end position="34"/>
    </location>
</feature>
<gene>
    <name evidence="2" type="ORF">DB895_12035</name>
</gene>
<accession>A0A2U1JH01</accession>
<keyword evidence="3" id="KW-1185">Reference proteome</keyword>
<keyword evidence="1" id="KW-1133">Transmembrane helix</keyword>
<evidence type="ECO:0000313" key="2">
    <source>
        <dbReference type="EMBL" id="PWA04218.1"/>
    </source>
</evidence>
<name>A0A2U1JH01_9FLAO</name>
<feature type="transmembrane region" description="Helical" evidence="1">
    <location>
        <begin position="166"/>
        <end position="188"/>
    </location>
</feature>
<dbReference type="EMBL" id="QCZI01000017">
    <property type="protein sequence ID" value="PWA04218.1"/>
    <property type="molecule type" value="Genomic_DNA"/>
</dbReference>
<evidence type="ECO:0000256" key="1">
    <source>
        <dbReference type="SAM" id="Phobius"/>
    </source>
</evidence>
<reference evidence="2 3" key="1">
    <citation type="submission" date="2018-04" db="EMBL/GenBank/DDBJ databases">
        <title>Flavobacterium sp. nov., isolated from glacier ice.</title>
        <authorList>
            <person name="Liu Q."/>
            <person name="Xin Y.-H."/>
        </authorList>
    </citation>
    <scope>NUCLEOTIDE SEQUENCE [LARGE SCALE GENOMIC DNA]</scope>
    <source>
        <strain evidence="2 3">RB1R5</strain>
    </source>
</reference>
<feature type="transmembrane region" description="Helical" evidence="1">
    <location>
        <begin position="125"/>
        <end position="154"/>
    </location>
</feature>
<feature type="transmembrane region" description="Helical" evidence="1">
    <location>
        <begin position="91"/>
        <end position="113"/>
    </location>
</feature>
<evidence type="ECO:0000313" key="3">
    <source>
        <dbReference type="Proteomes" id="UP000245449"/>
    </source>
</evidence>
<protein>
    <submittedName>
        <fullName evidence="2">Uncharacterized protein</fullName>
    </submittedName>
</protein>
<keyword evidence="1" id="KW-0812">Transmembrane</keyword>
<sequence>MTEKFLKAKHWQLFLLTFGIPMLFQVVLMIAMFANIGNGNNSDVSFLFNYMMFFPIIMILLLATQFGWFWSMAIGLQSKVPENVKMKVKKFKIFFFIPLIYLILISIFIGVAASGMMESGKAPSVGLIISLVVIIIPLHLFSMFCIFYSLYFVAKTYKTVELQRQVSFSDFAGEFLMIWFYPIGIWIIQPKINKMIEN</sequence>
<dbReference type="RefSeq" id="WP_116725615.1">
    <property type="nucleotide sequence ID" value="NZ_QCZI01000017.1"/>
</dbReference>
<dbReference type="OrthoDB" id="1442756at2"/>
<comment type="caution">
    <text evidence="2">The sequence shown here is derived from an EMBL/GenBank/DDBJ whole genome shotgun (WGS) entry which is preliminary data.</text>
</comment>
<dbReference type="Proteomes" id="UP000245449">
    <property type="component" value="Unassembled WGS sequence"/>
</dbReference>
<dbReference type="AlphaFoldDB" id="A0A2U1JH01"/>